<dbReference type="Proteomes" id="UP000238479">
    <property type="component" value="Chromosome 2"/>
</dbReference>
<organism evidence="2 3">
    <name type="scientific">Rosa chinensis</name>
    <name type="common">China rose</name>
    <dbReference type="NCBI Taxonomy" id="74649"/>
    <lineage>
        <taxon>Eukaryota</taxon>
        <taxon>Viridiplantae</taxon>
        <taxon>Streptophyta</taxon>
        <taxon>Embryophyta</taxon>
        <taxon>Tracheophyta</taxon>
        <taxon>Spermatophyta</taxon>
        <taxon>Magnoliopsida</taxon>
        <taxon>eudicotyledons</taxon>
        <taxon>Gunneridae</taxon>
        <taxon>Pentapetalae</taxon>
        <taxon>rosids</taxon>
        <taxon>fabids</taxon>
        <taxon>Rosales</taxon>
        <taxon>Rosaceae</taxon>
        <taxon>Rosoideae</taxon>
        <taxon>Rosoideae incertae sedis</taxon>
        <taxon>Rosa</taxon>
    </lineage>
</organism>
<accession>A0A2P6RIJ7</accession>
<proteinExistence type="predicted"/>
<gene>
    <name evidence="2" type="ORF">RchiOBHm_Chr2g0086941</name>
</gene>
<dbReference type="PANTHER" id="PTHR33132:SF113">
    <property type="entry name" value="SERINE-RICH PROTEIN-LIKE PROTEIN"/>
    <property type="match status" value="1"/>
</dbReference>
<reference evidence="2 3" key="1">
    <citation type="journal article" date="2018" name="Nat. Genet.">
        <title>The Rosa genome provides new insights in the design of modern roses.</title>
        <authorList>
            <person name="Bendahmane M."/>
        </authorList>
    </citation>
    <scope>NUCLEOTIDE SEQUENCE [LARGE SCALE GENOMIC DNA]</scope>
    <source>
        <strain evidence="3">cv. Old Blush</strain>
    </source>
</reference>
<dbReference type="STRING" id="74649.A0A2P6RIJ7"/>
<dbReference type="PANTHER" id="PTHR33132">
    <property type="entry name" value="OSJNBB0118P14.9 PROTEIN"/>
    <property type="match status" value="1"/>
</dbReference>
<dbReference type="EMBL" id="PDCK01000040">
    <property type="protein sequence ID" value="PRQ46243.1"/>
    <property type="molecule type" value="Genomic_DNA"/>
</dbReference>
<feature type="region of interest" description="Disordered" evidence="1">
    <location>
        <begin position="66"/>
        <end position="97"/>
    </location>
</feature>
<evidence type="ECO:0000313" key="3">
    <source>
        <dbReference type="Proteomes" id="UP000238479"/>
    </source>
</evidence>
<comment type="caution">
    <text evidence="2">The sequence shown here is derived from an EMBL/GenBank/DDBJ whole genome shotgun (WGS) entry which is preliminary data.</text>
</comment>
<dbReference type="AlphaFoldDB" id="A0A2P6RIJ7"/>
<name>A0A2P6RIJ7_ROSCH</name>
<evidence type="ECO:0000256" key="1">
    <source>
        <dbReference type="SAM" id="MobiDB-lite"/>
    </source>
</evidence>
<keyword evidence="3" id="KW-1185">Reference proteome</keyword>
<dbReference type="Gramene" id="PRQ46243">
    <property type="protein sequence ID" value="PRQ46243"/>
    <property type="gene ID" value="RchiOBHm_Chr2g0086941"/>
</dbReference>
<evidence type="ECO:0000313" key="2">
    <source>
        <dbReference type="EMBL" id="PRQ46243.1"/>
    </source>
</evidence>
<protein>
    <submittedName>
        <fullName evidence="2">Uncharacterized protein</fullName>
    </submittedName>
</protein>
<dbReference type="OMA" id="MTCLCSP"/>
<sequence length="97" mass="10801">MASKSHISLNRTCLCSPTEHPGSFRCSLHRSNVNNRQATISSSRPAKDVVKPNSIKEILLQTIKPSSSQDLQRRRKFQPKPSRFCSVSHSRNGVAVS</sequence>